<dbReference type="Proteomes" id="UP000032512">
    <property type="component" value="Unassembled WGS sequence"/>
</dbReference>
<name>A0A0D6ZEZ3_9BACI</name>
<keyword evidence="1" id="KW-0472">Membrane</keyword>
<dbReference type="PROSITE" id="PS51257">
    <property type="entry name" value="PROKAR_LIPOPROTEIN"/>
    <property type="match status" value="1"/>
</dbReference>
<evidence type="ECO:0000313" key="3">
    <source>
        <dbReference type="Proteomes" id="UP000032512"/>
    </source>
</evidence>
<keyword evidence="1" id="KW-1133">Transmembrane helix</keyword>
<reference evidence="2 3" key="1">
    <citation type="submission" date="2015-01" db="EMBL/GenBank/DDBJ databases">
        <title>Draft genome sequences of the supercritical CO2 tolerant bacteria Bacillus subterraneus MITOT1 and Bacillus cereus MIT0214.</title>
        <authorList>
            <person name="Peet K.C."/>
            <person name="Thompson J.R."/>
        </authorList>
    </citation>
    <scope>NUCLEOTIDE SEQUENCE [LARGE SCALE GENOMIC DNA]</scope>
    <source>
        <strain evidence="2 3">MITOT1</strain>
    </source>
</reference>
<keyword evidence="3" id="KW-1185">Reference proteome</keyword>
<accession>A0A0D6ZEZ3</accession>
<evidence type="ECO:0000313" key="2">
    <source>
        <dbReference type="EMBL" id="KIY23671.1"/>
    </source>
</evidence>
<evidence type="ECO:0000256" key="1">
    <source>
        <dbReference type="SAM" id="Phobius"/>
    </source>
</evidence>
<organism evidence="2 3">
    <name type="scientific">Mesobacillus subterraneus</name>
    <dbReference type="NCBI Taxonomy" id="285983"/>
    <lineage>
        <taxon>Bacteria</taxon>
        <taxon>Bacillati</taxon>
        <taxon>Bacillota</taxon>
        <taxon>Bacilli</taxon>
        <taxon>Bacillales</taxon>
        <taxon>Bacillaceae</taxon>
        <taxon>Mesobacillus</taxon>
    </lineage>
</organism>
<proteinExistence type="predicted"/>
<dbReference type="AlphaFoldDB" id="A0A0D6ZEZ3"/>
<keyword evidence="1" id="KW-0812">Transmembrane</keyword>
<dbReference type="PATRIC" id="fig|285983.3.peg.1136"/>
<gene>
    <name evidence="2" type="ORF">UB32_01450</name>
</gene>
<sequence length="70" mass="7457">MVDIRMLNLIKVVGGLALTIGCVIFLFGFFGSDSKIVTAVGIGTIGGSVIIFLMGMFFVVSEEVLKKTNK</sequence>
<feature type="transmembrane region" description="Helical" evidence="1">
    <location>
        <begin position="12"/>
        <end position="30"/>
    </location>
</feature>
<dbReference type="EMBL" id="JXIQ01000013">
    <property type="protein sequence ID" value="KIY23671.1"/>
    <property type="molecule type" value="Genomic_DNA"/>
</dbReference>
<feature type="transmembrane region" description="Helical" evidence="1">
    <location>
        <begin position="36"/>
        <end position="60"/>
    </location>
</feature>
<comment type="caution">
    <text evidence="2">The sequence shown here is derived from an EMBL/GenBank/DDBJ whole genome shotgun (WGS) entry which is preliminary data.</text>
</comment>
<protein>
    <submittedName>
        <fullName evidence="2">Uncharacterized protein</fullName>
    </submittedName>
</protein>